<dbReference type="Proteomes" id="UP000009183">
    <property type="component" value="Chromosome 10"/>
</dbReference>
<keyword evidence="2" id="KW-1185">Reference proteome</keyword>
<sequence>MCCVEDKLNLYAKWLRWEKNDLYIPIRNKSAQSIDYRSQLS</sequence>
<evidence type="ECO:0000313" key="2">
    <source>
        <dbReference type="Proteomes" id="UP000009183"/>
    </source>
</evidence>
<accession>F6HMJ2</accession>
<dbReference type="EMBL" id="FN595992">
    <property type="protein sequence ID" value="CCB55781.1"/>
    <property type="molecule type" value="Genomic_DNA"/>
</dbReference>
<reference evidence="2" key="1">
    <citation type="journal article" date="2007" name="Nature">
        <title>The grapevine genome sequence suggests ancestral hexaploidization in major angiosperm phyla.</title>
        <authorList>
            <consortium name="The French-Italian Public Consortium for Grapevine Genome Characterization."/>
            <person name="Jaillon O."/>
            <person name="Aury J.-M."/>
            <person name="Noel B."/>
            <person name="Policriti A."/>
            <person name="Clepet C."/>
            <person name="Casagrande A."/>
            <person name="Choisne N."/>
            <person name="Aubourg S."/>
            <person name="Vitulo N."/>
            <person name="Jubin C."/>
            <person name="Vezzi A."/>
            <person name="Legeai F."/>
            <person name="Hugueney P."/>
            <person name="Dasilva C."/>
            <person name="Horner D."/>
            <person name="Mica E."/>
            <person name="Jublot D."/>
            <person name="Poulain J."/>
            <person name="Bruyere C."/>
            <person name="Billault A."/>
            <person name="Segurens B."/>
            <person name="Gouyvenoux M."/>
            <person name="Ugarte E."/>
            <person name="Cattonaro F."/>
            <person name="Anthouard V."/>
            <person name="Vico V."/>
            <person name="Del Fabbro C."/>
            <person name="Alaux M."/>
            <person name="Di Gaspero G."/>
            <person name="Dumas V."/>
            <person name="Felice N."/>
            <person name="Paillard S."/>
            <person name="Juman I."/>
            <person name="Moroldo M."/>
            <person name="Scalabrin S."/>
            <person name="Canaguier A."/>
            <person name="Le Clainche I."/>
            <person name="Malacrida G."/>
            <person name="Durand E."/>
            <person name="Pesole G."/>
            <person name="Laucou V."/>
            <person name="Chatelet P."/>
            <person name="Merdinoglu D."/>
            <person name="Delledonne M."/>
            <person name="Pezzotti M."/>
            <person name="Lecharny A."/>
            <person name="Scarpelli C."/>
            <person name="Artiguenave F."/>
            <person name="Pe M.E."/>
            <person name="Valle G."/>
            <person name="Morgante M."/>
            <person name="Caboche M."/>
            <person name="Adam-Blondon A.-F."/>
            <person name="Weissenbach J."/>
            <person name="Quetier F."/>
            <person name="Wincker P."/>
        </authorList>
    </citation>
    <scope>NUCLEOTIDE SEQUENCE [LARGE SCALE GENOMIC DNA]</scope>
    <source>
        <strain evidence="2">cv. Pinot noir / PN40024</strain>
    </source>
</reference>
<proteinExistence type="predicted"/>
<evidence type="ECO:0000313" key="1">
    <source>
        <dbReference type="EMBL" id="CCB55781.1"/>
    </source>
</evidence>
<dbReference type="AlphaFoldDB" id="F6HMJ2"/>
<organism evidence="1 2">
    <name type="scientific">Vitis vinifera</name>
    <name type="common">Grape</name>
    <dbReference type="NCBI Taxonomy" id="29760"/>
    <lineage>
        <taxon>Eukaryota</taxon>
        <taxon>Viridiplantae</taxon>
        <taxon>Streptophyta</taxon>
        <taxon>Embryophyta</taxon>
        <taxon>Tracheophyta</taxon>
        <taxon>Spermatophyta</taxon>
        <taxon>Magnoliopsida</taxon>
        <taxon>eudicotyledons</taxon>
        <taxon>Gunneridae</taxon>
        <taxon>Pentapetalae</taxon>
        <taxon>rosids</taxon>
        <taxon>Vitales</taxon>
        <taxon>Vitaceae</taxon>
        <taxon>Viteae</taxon>
        <taxon>Vitis</taxon>
    </lineage>
</organism>
<name>F6HMJ2_VITVI</name>
<dbReference type="PaxDb" id="29760-VIT_10s0003g03100.t01"/>
<dbReference type="HOGENOM" id="CLU_3280583_0_0_1"/>
<protein>
    <submittedName>
        <fullName evidence="1">Uncharacterized protein</fullName>
    </submittedName>
</protein>
<gene>
    <name evidence="1" type="ordered locus">VIT_10s0003g03100</name>
</gene>
<dbReference type="InParanoid" id="F6HMJ2"/>